<organism evidence="1 2">
    <name type="scientific">Rubroshorea leprosula</name>
    <dbReference type="NCBI Taxonomy" id="152421"/>
    <lineage>
        <taxon>Eukaryota</taxon>
        <taxon>Viridiplantae</taxon>
        <taxon>Streptophyta</taxon>
        <taxon>Embryophyta</taxon>
        <taxon>Tracheophyta</taxon>
        <taxon>Spermatophyta</taxon>
        <taxon>Magnoliopsida</taxon>
        <taxon>eudicotyledons</taxon>
        <taxon>Gunneridae</taxon>
        <taxon>Pentapetalae</taxon>
        <taxon>rosids</taxon>
        <taxon>malvids</taxon>
        <taxon>Malvales</taxon>
        <taxon>Dipterocarpaceae</taxon>
        <taxon>Rubroshorea</taxon>
    </lineage>
</organism>
<comment type="caution">
    <text evidence="1">The sequence shown here is derived from an EMBL/GenBank/DDBJ whole genome shotgun (WGS) entry which is preliminary data.</text>
</comment>
<dbReference type="EMBL" id="BPVZ01000242">
    <property type="protein sequence ID" value="GKV47968.1"/>
    <property type="molecule type" value="Genomic_DNA"/>
</dbReference>
<protein>
    <submittedName>
        <fullName evidence="1">Uncharacterized protein</fullName>
    </submittedName>
</protein>
<dbReference type="AlphaFoldDB" id="A0AAV5MEP3"/>
<gene>
    <name evidence="1" type="ORF">SLEP1_g54816</name>
</gene>
<reference evidence="1 2" key="1">
    <citation type="journal article" date="2021" name="Commun. Biol.">
        <title>The genome of Shorea leprosula (Dipterocarpaceae) highlights the ecological relevance of drought in aseasonal tropical rainforests.</title>
        <authorList>
            <person name="Ng K.K.S."/>
            <person name="Kobayashi M.J."/>
            <person name="Fawcett J.A."/>
            <person name="Hatakeyama M."/>
            <person name="Paape T."/>
            <person name="Ng C.H."/>
            <person name="Ang C.C."/>
            <person name="Tnah L.H."/>
            <person name="Lee C.T."/>
            <person name="Nishiyama T."/>
            <person name="Sese J."/>
            <person name="O'Brien M.J."/>
            <person name="Copetti D."/>
            <person name="Mohd Noor M.I."/>
            <person name="Ong R.C."/>
            <person name="Putra M."/>
            <person name="Sireger I.Z."/>
            <person name="Indrioko S."/>
            <person name="Kosugi Y."/>
            <person name="Izuno A."/>
            <person name="Isagi Y."/>
            <person name="Lee S.L."/>
            <person name="Shimizu K.K."/>
        </authorList>
    </citation>
    <scope>NUCLEOTIDE SEQUENCE [LARGE SCALE GENOMIC DNA]</scope>
    <source>
        <strain evidence="1">214</strain>
    </source>
</reference>
<name>A0AAV5MEP3_9ROSI</name>
<sequence>MEDSSCRKDVRFEDGEYEIEELGEHIKSSRASRFDLLENVFGIGTDAQRKFSHETLINGIRDLSKSFVIHPDNKFQICSLFLISSITGERRMPIVSRQVFVNWIDLLRQHEGWM</sequence>
<evidence type="ECO:0000313" key="2">
    <source>
        <dbReference type="Proteomes" id="UP001054252"/>
    </source>
</evidence>
<proteinExistence type="predicted"/>
<accession>A0AAV5MEP3</accession>
<keyword evidence="2" id="KW-1185">Reference proteome</keyword>
<dbReference type="Proteomes" id="UP001054252">
    <property type="component" value="Unassembled WGS sequence"/>
</dbReference>
<evidence type="ECO:0000313" key="1">
    <source>
        <dbReference type="EMBL" id="GKV47968.1"/>
    </source>
</evidence>